<dbReference type="OrthoDB" id="664884at2"/>
<reference evidence="2 3" key="1">
    <citation type="submission" date="2019-02" db="EMBL/GenBank/DDBJ databases">
        <title>Deep-cultivation of Planctomycetes and their phenomic and genomic characterization uncovers novel biology.</title>
        <authorList>
            <person name="Wiegand S."/>
            <person name="Jogler M."/>
            <person name="Boedeker C."/>
            <person name="Pinto D."/>
            <person name="Vollmers J."/>
            <person name="Rivas-Marin E."/>
            <person name="Kohn T."/>
            <person name="Peeters S.H."/>
            <person name="Heuer A."/>
            <person name="Rast P."/>
            <person name="Oberbeckmann S."/>
            <person name="Bunk B."/>
            <person name="Jeske O."/>
            <person name="Meyerdierks A."/>
            <person name="Storesund J.E."/>
            <person name="Kallscheuer N."/>
            <person name="Luecker S."/>
            <person name="Lage O.M."/>
            <person name="Pohl T."/>
            <person name="Merkel B.J."/>
            <person name="Hornburger P."/>
            <person name="Mueller R.-W."/>
            <person name="Bruemmer F."/>
            <person name="Labrenz M."/>
            <person name="Spormann A.M."/>
            <person name="Op den Camp H."/>
            <person name="Overmann J."/>
            <person name="Amann R."/>
            <person name="Jetten M.S.M."/>
            <person name="Mascher T."/>
            <person name="Medema M.H."/>
            <person name="Devos D.P."/>
            <person name="Kaster A.-K."/>
            <person name="Ovreas L."/>
            <person name="Rohde M."/>
            <person name="Galperin M.Y."/>
            <person name="Jogler C."/>
        </authorList>
    </citation>
    <scope>NUCLEOTIDE SEQUENCE [LARGE SCALE GENOMIC DNA]</scope>
    <source>
        <strain evidence="2 3">HG15A2</strain>
    </source>
</reference>
<accession>A0A517MSE6</accession>
<dbReference type="Gene3D" id="2.40.70.10">
    <property type="entry name" value="Acid Proteases"/>
    <property type="match status" value="1"/>
</dbReference>
<dbReference type="InterPro" id="IPR021109">
    <property type="entry name" value="Peptidase_aspartic_dom_sf"/>
</dbReference>
<feature type="region of interest" description="Disordered" evidence="1">
    <location>
        <begin position="115"/>
        <end position="141"/>
    </location>
</feature>
<keyword evidence="3" id="KW-1185">Reference proteome</keyword>
<evidence type="ECO:0000256" key="1">
    <source>
        <dbReference type="SAM" id="MobiDB-lite"/>
    </source>
</evidence>
<dbReference type="Pfam" id="PF13975">
    <property type="entry name" value="gag-asp_proteas"/>
    <property type="match status" value="1"/>
</dbReference>
<dbReference type="KEGG" id="amob:HG15A2_10720"/>
<dbReference type="EMBL" id="CP036263">
    <property type="protein sequence ID" value="QDS97805.1"/>
    <property type="molecule type" value="Genomic_DNA"/>
</dbReference>
<protein>
    <recommendedName>
        <fullName evidence="4">Aspartyl protease</fullName>
    </recommendedName>
</protein>
<dbReference type="InterPro" id="IPR022274">
    <property type="entry name" value="Peptidase_asp_AF0612"/>
</dbReference>
<gene>
    <name evidence="2" type="ORF">HG15A2_10720</name>
</gene>
<dbReference type="AlphaFoldDB" id="A0A517MSE6"/>
<sequence length="141" mass="15834">MGVFTVPIKLKNWQNRYLPKEKQGKDVECDALVDSGAIDLCLPVEIVEQLKLEQLDTVDVVTADGAEHHLRYVGMVEVEVKGRTSRVQAIELPRGSQPLLGAVPLEHMDWHISPNEQKLLPNPKSPDKPLLPLVGLRHPRR</sequence>
<dbReference type="RefSeq" id="WP_145058475.1">
    <property type="nucleotide sequence ID" value="NZ_CP036263.1"/>
</dbReference>
<name>A0A517MSE6_9BACT</name>
<evidence type="ECO:0000313" key="3">
    <source>
        <dbReference type="Proteomes" id="UP000319852"/>
    </source>
</evidence>
<dbReference type="Proteomes" id="UP000319852">
    <property type="component" value="Chromosome"/>
</dbReference>
<evidence type="ECO:0000313" key="2">
    <source>
        <dbReference type="EMBL" id="QDS97805.1"/>
    </source>
</evidence>
<evidence type="ECO:0008006" key="4">
    <source>
        <dbReference type="Google" id="ProtNLM"/>
    </source>
</evidence>
<dbReference type="SUPFAM" id="SSF50630">
    <property type="entry name" value="Acid proteases"/>
    <property type="match status" value="1"/>
</dbReference>
<organism evidence="2 3">
    <name type="scientific">Adhaeretor mobilis</name>
    <dbReference type="NCBI Taxonomy" id="1930276"/>
    <lineage>
        <taxon>Bacteria</taxon>
        <taxon>Pseudomonadati</taxon>
        <taxon>Planctomycetota</taxon>
        <taxon>Planctomycetia</taxon>
        <taxon>Pirellulales</taxon>
        <taxon>Lacipirellulaceae</taxon>
        <taxon>Adhaeretor</taxon>
    </lineage>
</organism>
<dbReference type="NCBIfam" id="TIGR03698">
    <property type="entry name" value="clan_AA_DTGF"/>
    <property type="match status" value="1"/>
</dbReference>
<proteinExistence type="predicted"/>